<dbReference type="InterPro" id="IPR013149">
    <property type="entry name" value="ADH-like_C"/>
</dbReference>
<dbReference type="InterPro" id="IPR036291">
    <property type="entry name" value="NAD(P)-bd_dom_sf"/>
</dbReference>
<dbReference type="Gene3D" id="3.90.180.10">
    <property type="entry name" value="Medium-chain alcohol dehydrogenases, catalytic domain"/>
    <property type="match status" value="2"/>
</dbReference>
<keyword evidence="1" id="KW-0560">Oxidoreductase</keyword>
<dbReference type="Proteomes" id="UP000263642">
    <property type="component" value="Unassembled WGS sequence"/>
</dbReference>
<protein>
    <submittedName>
        <fullName evidence="3">Alcohol dehydrogenase</fullName>
    </submittedName>
</protein>
<name>A0A3D3RBG0_9PLAN</name>
<dbReference type="GO" id="GO:0016491">
    <property type="term" value="F:oxidoreductase activity"/>
    <property type="evidence" value="ECO:0007669"/>
    <property type="project" value="UniProtKB-KW"/>
</dbReference>
<gene>
    <name evidence="3" type="ORF">DIT97_21305</name>
</gene>
<evidence type="ECO:0000259" key="2">
    <source>
        <dbReference type="Pfam" id="PF00107"/>
    </source>
</evidence>
<proteinExistence type="predicted"/>
<dbReference type="SUPFAM" id="SSF50129">
    <property type="entry name" value="GroES-like"/>
    <property type="match status" value="1"/>
</dbReference>
<dbReference type="EMBL" id="DQAY01000128">
    <property type="protein sequence ID" value="HCO25432.1"/>
    <property type="molecule type" value="Genomic_DNA"/>
</dbReference>
<dbReference type="Pfam" id="PF00107">
    <property type="entry name" value="ADH_zinc_N"/>
    <property type="match status" value="1"/>
</dbReference>
<reference evidence="3 4" key="1">
    <citation type="journal article" date="2018" name="Nat. Biotechnol.">
        <title>A standardized bacterial taxonomy based on genome phylogeny substantially revises the tree of life.</title>
        <authorList>
            <person name="Parks D.H."/>
            <person name="Chuvochina M."/>
            <person name="Waite D.W."/>
            <person name="Rinke C."/>
            <person name="Skarshewski A."/>
            <person name="Chaumeil P.A."/>
            <person name="Hugenholtz P."/>
        </authorList>
    </citation>
    <scope>NUCLEOTIDE SEQUENCE [LARGE SCALE GENOMIC DNA]</scope>
    <source>
        <strain evidence="3">UBA9375</strain>
    </source>
</reference>
<dbReference type="InterPro" id="IPR011032">
    <property type="entry name" value="GroES-like_sf"/>
</dbReference>
<evidence type="ECO:0000313" key="3">
    <source>
        <dbReference type="EMBL" id="HCO25432.1"/>
    </source>
</evidence>
<dbReference type="AlphaFoldDB" id="A0A3D3RBG0"/>
<dbReference type="Gene3D" id="3.40.50.720">
    <property type="entry name" value="NAD(P)-binding Rossmann-like Domain"/>
    <property type="match status" value="1"/>
</dbReference>
<dbReference type="SUPFAM" id="SSF51735">
    <property type="entry name" value="NAD(P)-binding Rossmann-fold domains"/>
    <property type="match status" value="1"/>
</dbReference>
<dbReference type="PANTHER" id="PTHR43401:SF2">
    <property type="entry name" value="L-THREONINE 3-DEHYDROGENASE"/>
    <property type="match status" value="1"/>
</dbReference>
<accession>A0A3D3RBG0</accession>
<sequence length="351" mass="38659">MTASRIDFFFRDIHGISFFRISSLLVSHLVAPGKIELIEAPEPVLSPASRGATGQGEIIFQPETTCLCGSDLPYFIGSDEWEIEIGHSLHEMIGTVTATNGQRWKAGDRVLAVPVMQLGLKERFILDETRTIPIATNIPEEHALMAQPLGTALFALKKLPNLLDKTVAVVGQGPMGQLMNAALSNMGAREIIGIDLLESRLQISPSMGATATICNLHTEPVEAVREILKGELPDIVIEAVGHADQQLNLCIELCRQAGSILVFGVPPETIDQVRLRDLVFKNITIHSSINPDFSRDFPLAMQWLAEGRIDVTPIITHRFPLADIQQAFELFRDRRDGVIKVIVEFPALHRA</sequence>
<organism evidence="3 4">
    <name type="scientific">Gimesia maris</name>
    <dbReference type="NCBI Taxonomy" id="122"/>
    <lineage>
        <taxon>Bacteria</taxon>
        <taxon>Pseudomonadati</taxon>
        <taxon>Planctomycetota</taxon>
        <taxon>Planctomycetia</taxon>
        <taxon>Planctomycetales</taxon>
        <taxon>Planctomycetaceae</taxon>
        <taxon>Gimesia</taxon>
    </lineage>
</organism>
<feature type="domain" description="Alcohol dehydrogenase-like C-terminal" evidence="2">
    <location>
        <begin position="174"/>
        <end position="306"/>
    </location>
</feature>
<dbReference type="PANTHER" id="PTHR43401">
    <property type="entry name" value="L-THREONINE 3-DEHYDROGENASE"/>
    <property type="match status" value="1"/>
</dbReference>
<evidence type="ECO:0000313" key="4">
    <source>
        <dbReference type="Proteomes" id="UP000263642"/>
    </source>
</evidence>
<comment type="caution">
    <text evidence="3">The sequence shown here is derived from an EMBL/GenBank/DDBJ whole genome shotgun (WGS) entry which is preliminary data.</text>
</comment>
<evidence type="ECO:0000256" key="1">
    <source>
        <dbReference type="ARBA" id="ARBA00023002"/>
    </source>
</evidence>
<dbReference type="InterPro" id="IPR050129">
    <property type="entry name" value="Zn_alcohol_dh"/>
</dbReference>